<organism evidence="1 2">
    <name type="scientific">Pseudogracilibacillus auburnensis</name>
    <dbReference type="NCBI Taxonomy" id="1494959"/>
    <lineage>
        <taxon>Bacteria</taxon>
        <taxon>Bacillati</taxon>
        <taxon>Bacillota</taxon>
        <taxon>Bacilli</taxon>
        <taxon>Bacillales</taxon>
        <taxon>Bacillaceae</taxon>
        <taxon>Pseudogracilibacillus</taxon>
    </lineage>
</organism>
<dbReference type="NCBIfam" id="TIGR01484">
    <property type="entry name" value="HAD-SF-IIB"/>
    <property type="match status" value="1"/>
</dbReference>
<dbReference type="Gene3D" id="3.40.50.1000">
    <property type="entry name" value="HAD superfamily/HAD-like"/>
    <property type="match status" value="1"/>
</dbReference>
<evidence type="ECO:0000313" key="2">
    <source>
        <dbReference type="Proteomes" id="UP000247978"/>
    </source>
</evidence>
<dbReference type="RefSeq" id="WP_110397468.1">
    <property type="nucleotide sequence ID" value="NZ_JBHUHB010000001.1"/>
</dbReference>
<keyword evidence="2" id="KW-1185">Reference proteome</keyword>
<dbReference type="PANTHER" id="PTHR10000:SF55">
    <property type="entry name" value="5-AMINO-6-(5-PHOSPHO-D-RIBITYLAMINO)URACIL PHOSPHATASE YCSE"/>
    <property type="match status" value="1"/>
</dbReference>
<sequence>MNKQAIALDMDGTLLDPVGNITDNLHQLIVTLRQKGIYIFLATGRTRKEVEDVLPESFKVDGVVCANGMETYIDETQLEYHVLDEELVKDIVELARKEKLYYEIHPLRGSRYALFADKTYMEMELQKSKPISLLENEYISRIDALRTHIKWTNTLVDQNIVKVYFFSMDKRNIIDWETILHQMKRKHPFSTSSSSLHNIEMMVANVSKATGIKKLLNHYQFSNQTLLAIGDGENDLPMFELANHAIAMKNAANFVKSKADEITTYSYEEDGLFQFLKEHWKDS</sequence>
<accession>A0A2V3VGG6</accession>
<dbReference type="AlphaFoldDB" id="A0A2V3VGG6"/>
<dbReference type="Pfam" id="PF08282">
    <property type="entry name" value="Hydrolase_3"/>
    <property type="match status" value="1"/>
</dbReference>
<dbReference type="SFLD" id="SFLDS00003">
    <property type="entry name" value="Haloacid_Dehalogenase"/>
    <property type="match status" value="1"/>
</dbReference>
<dbReference type="Gene3D" id="3.30.1240.10">
    <property type="match status" value="1"/>
</dbReference>
<name>A0A2V3VGG6_9BACI</name>
<dbReference type="OrthoDB" id="9806027at2"/>
<dbReference type="GO" id="GO:0000287">
    <property type="term" value="F:magnesium ion binding"/>
    <property type="evidence" value="ECO:0007669"/>
    <property type="project" value="TreeGrafter"/>
</dbReference>
<evidence type="ECO:0008006" key="3">
    <source>
        <dbReference type="Google" id="ProtNLM"/>
    </source>
</evidence>
<comment type="caution">
    <text evidence="1">The sequence shown here is derived from an EMBL/GenBank/DDBJ whole genome shotgun (WGS) entry which is preliminary data.</text>
</comment>
<reference evidence="1 2" key="1">
    <citation type="submission" date="2018-05" db="EMBL/GenBank/DDBJ databases">
        <title>Genomic Encyclopedia of Type Strains, Phase IV (KMG-IV): sequencing the most valuable type-strain genomes for metagenomic binning, comparative biology and taxonomic classification.</title>
        <authorList>
            <person name="Goeker M."/>
        </authorList>
    </citation>
    <scope>NUCLEOTIDE SEQUENCE [LARGE SCALE GENOMIC DNA]</scope>
    <source>
        <strain evidence="1 2">DSM 28556</strain>
    </source>
</reference>
<dbReference type="PANTHER" id="PTHR10000">
    <property type="entry name" value="PHOSPHOSERINE PHOSPHATASE"/>
    <property type="match status" value="1"/>
</dbReference>
<gene>
    <name evidence="1" type="ORF">DFR56_1241</name>
</gene>
<dbReference type="InterPro" id="IPR023214">
    <property type="entry name" value="HAD_sf"/>
</dbReference>
<dbReference type="InterPro" id="IPR036412">
    <property type="entry name" value="HAD-like_sf"/>
</dbReference>
<dbReference type="GO" id="GO:0005829">
    <property type="term" value="C:cytosol"/>
    <property type="evidence" value="ECO:0007669"/>
    <property type="project" value="TreeGrafter"/>
</dbReference>
<evidence type="ECO:0000313" key="1">
    <source>
        <dbReference type="EMBL" id="PXW80893.1"/>
    </source>
</evidence>
<dbReference type="InterPro" id="IPR000150">
    <property type="entry name" value="Cof"/>
</dbReference>
<dbReference type="Proteomes" id="UP000247978">
    <property type="component" value="Unassembled WGS sequence"/>
</dbReference>
<protein>
    <recommendedName>
        <fullName evidence="3">Cof subfamily protein (Haloacid dehalogenase superfamily)/HAD superfamily hydrolase (TIGR01484 family)</fullName>
    </recommendedName>
</protein>
<proteinExistence type="predicted"/>
<dbReference type="InterPro" id="IPR006379">
    <property type="entry name" value="HAD-SF_hydro_IIB"/>
</dbReference>
<dbReference type="GO" id="GO:0016791">
    <property type="term" value="F:phosphatase activity"/>
    <property type="evidence" value="ECO:0007669"/>
    <property type="project" value="TreeGrafter"/>
</dbReference>
<dbReference type="NCBIfam" id="TIGR00099">
    <property type="entry name" value="Cof-subfamily"/>
    <property type="match status" value="1"/>
</dbReference>
<dbReference type="SFLD" id="SFLDG01140">
    <property type="entry name" value="C2.B:_Phosphomannomutase_and_P"/>
    <property type="match status" value="1"/>
</dbReference>
<dbReference type="EMBL" id="QJJQ01000024">
    <property type="protein sequence ID" value="PXW80893.1"/>
    <property type="molecule type" value="Genomic_DNA"/>
</dbReference>
<dbReference type="SUPFAM" id="SSF56784">
    <property type="entry name" value="HAD-like"/>
    <property type="match status" value="1"/>
</dbReference>